<evidence type="ECO:0000313" key="3">
    <source>
        <dbReference type="Proteomes" id="UP000265836"/>
    </source>
</evidence>
<dbReference type="Pfam" id="PF18475">
    <property type="entry name" value="PIN7"/>
    <property type="match status" value="1"/>
</dbReference>
<dbReference type="EMBL" id="QXDA01000001">
    <property type="protein sequence ID" value="RIA36192.1"/>
    <property type="molecule type" value="Genomic_DNA"/>
</dbReference>
<dbReference type="Proteomes" id="UP000265836">
    <property type="component" value="Unassembled WGS sequence"/>
</dbReference>
<feature type="domain" description="PIN-like" evidence="1">
    <location>
        <begin position="7"/>
        <end position="107"/>
    </location>
</feature>
<gene>
    <name evidence="2" type="ORF">DFO61_0654</name>
</gene>
<dbReference type="InterPro" id="IPR041494">
    <property type="entry name" value="PIN7"/>
</dbReference>
<comment type="caution">
    <text evidence="2">The sequence shown here is derived from an EMBL/GenBank/DDBJ whole genome shotgun (WGS) entry which is preliminary data.</text>
</comment>
<dbReference type="AlphaFoldDB" id="A0A397NF66"/>
<protein>
    <recommendedName>
        <fullName evidence="1">PIN-like domain-containing protein</fullName>
    </recommendedName>
</protein>
<name>A0A397NF66_ECTOL</name>
<reference evidence="2 3" key="1">
    <citation type="submission" date="2018-08" db="EMBL/GenBank/DDBJ databases">
        <title>Genome sequencing of rice bacterial endophytes.</title>
        <authorList>
            <person name="Venturi V."/>
        </authorList>
    </citation>
    <scope>NUCLEOTIDE SEQUENCE [LARGE SCALE GENOMIC DNA]</scope>
    <source>
        <strain evidence="2 3">E1205</strain>
    </source>
</reference>
<sequence>MRVNYVFIDYENVQATSLRLLQPDHFKLRVFLGPNNTKLPTELVTAIHRLHDRAEYIQMDTPGANALDFHITYYMGVLSAEDPAGYYHIISKDKGFDPLIKHLKSRGITVIRSESIEQMPCFRPTAPTPPQPVPAKKTQAQSVTVRKDDVFSLVVADLVARKSSRPRTIKTLKSTIHAKVGKDHALSEIEAIYRTLRQRGYVKEAGEKVSYALPTLN</sequence>
<organism evidence="2 3">
    <name type="scientific">Ectopseudomonas oleovorans</name>
    <name type="common">Pseudomonas oleovorans</name>
    <dbReference type="NCBI Taxonomy" id="301"/>
    <lineage>
        <taxon>Bacteria</taxon>
        <taxon>Pseudomonadati</taxon>
        <taxon>Pseudomonadota</taxon>
        <taxon>Gammaproteobacteria</taxon>
        <taxon>Pseudomonadales</taxon>
        <taxon>Pseudomonadaceae</taxon>
        <taxon>Ectopseudomonas</taxon>
    </lineage>
</organism>
<evidence type="ECO:0000313" key="2">
    <source>
        <dbReference type="EMBL" id="RIA36192.1"/>
    </source>
</evidence>
<evidence type="ECO:0000259" key="1">
    <source>
        <dbReference type="Pfam" id="PF18475"/>
    </source>
</evidence>
<accession>A0A397NF66</accession>
<proteinExistence type="predicted"/>